<dbReference type="InterPro" id="IPR018247">
    <property type="entry name" value="EF_Hand_1_Ca_BS"/>
</dbReference>
<evidence type="ECO:0000313" key="4">
    <source>
        <dbReference type="EMBL" id="OMJ94597.1"/>
    </source>
</evidence>
<keyword evidence="2" id="KW-0175">Coiled coil</keyword>
<dbReference type="SUPFAM" id="SSF47473">
    <property type="entry name" value="EF-hand"/>
    <property type="match status" value="1"/>
</dbReference>
<organism evidence="4 5">
    <name type="scientific">Stentor coeruleus</name>
    <dbReference type="NCBI Taxonomy" id="5963"/>
    <lineage>
        <taxon>Eukaryota</taxon>
        <taxon>Sar</taxon>
        <taxon>Alveolata</taxon>
        <taxon>Ciliophora</taxon>
        <taxon>Postciliodesmatophora</taxon>
        <taxon>Heterotrichea</taxon>
        <taxon>Heterotrichida</taxon>
        <taxon>Stentoridae</taxon>
        <taxon>Stentor</taxon>
    </lineage>
</organism>
<keyword evidence="1" id="KW-0106">Calcium</keyword>
<dbReference type="Proteomes" id="UP000187209">
    <property type="component" value="Unassembled WGS sequence"/>
</dbReference>
<dbReference type="InterPro" id="IPR011992">
    <property type="entry name" value="EF-hand-dom_pair"/>
</dbReference>
<feature type="coiled-coil region" evidence="2">
    <location>
        <begin position="176"/>
        <end position="245"/>
    </location>
</feature>
<evidence type="ECO:0000259" key="3">
    <source>
        <dbReference type="PROSITE" id="PS50222"/>
    </source>
</evidence>
<keyword evidence="5" id="KW-1185">Reference proteome</keyword>
<accession>A0A1R2D007</accession>
<dbReference type="EMBL" id="MPUH01000024">
    <property type="protein sequence ID" value="OMJ94597.1"/>
    <property type="molecule type" value="Genomic_DNA"/>
</dbReference>
<name>A0A1R2D007_9CILI</name>
<dbReference type="AlphaFoldDB" id="A0A1R2D007"/>
<feature type="domain" description="EF-hand" evidence="3">
    <location>
        <begin position="7"/>
        <end position="42"/>
    </location>
</feature>
<comment type="caution">
    <text evidence="4">The sequence shown here is derived from an EMBL/GenBank/DDBJ whole genome shotgun (WGS) entry which is preliminary data.</text>
</comment>
<dbReference type="PROSITE" id="PS50222">
    <property type="entry name" value="EF_HAND_2"/>
    <property type="match status" value="1"/>
</dbReference>
<dbReference type="Gene3D" id="1.10.238.10">
    <property type="entry name" value="EF-hand"/>
    <property type="match status" value="1"/>
</dbReference>
<gene>
    <name evidence="4" type="ORF">SteCoe_2246</name>
</gene>
<sequence length="427" mass="50664">MMKIDKSLKRVIENAYRWLDYDKDGKVSVSDLQKACNLHTEEEAISLFQSLKSNEFVHNDHLEFDEFYSGILEFPCLLSQFSKPNEQSSQEPSFDSVNISIHEDDDINTKLCEAISVISNIVNSHHNYCKYYPIDELLEIVHELLLVMKLKNRKYAEKREITKAIIILYSIVKLQNGKYYEQKQRLERKVEEYEIIIENLSRKYEDVEDRNQEYLEKIISLEKSMKRMMNELESYKKANIELSTRCSIEDNGSSARSSITKKDLEIVEHKIKKFLTLNMCIESQKKADNSFVGKHNDRCHQYSECCTDTEKNHHIDILNEQLNRKDKIIKEKEEEITFMLDMINDMRNQIEELNDEKKNWVCTEKFIKFYEDSESDISMKSMQEHLEISCIEKSFKLMVTSQHSHKDSQTQTCTKDTRSRECSFWIF</sequence>
<evidence type="ECO:0000313" key="5">
    <source>
        <dbReference type="Proteomes" id="UP000187209"/>
    </source>
</evidence>
<evidence type="ECO:0000256" key="1">
    <source>
        <dbReference type="ARBA" id="ARBA00022837"/>
    </source>
</evidence>
<dbReference type="GO" id="GO:0005509">
    <property type="term" value="F:calcium ion binding"/>
    <property type="evidence" value="ECO:0007669"/>
    <property type="project" value="InterPro"/>
</dbReference>
<proteinExistence type="predicted"/>
<feature type="coiled-coil region" evidence="2">
    <location>
        <begin position="315"/>
        <end position="363"/>
    </location>
</feature>
<reference evidence="4 5" key="1">
    <citation type="submission" date="2016-11" db="EMBL/GenBank/DDBJ databases">
        <title>The macronuclear genome of Stentor coeruleus: a giant cell with tiny introns.</title>
        <authorList>
            <person name="Slabodnick M."/>
            <person name="Ruby J.G."/>
            <person name="Reiff S.B."/>
            <person name="Swart E.C."/>
            <person name="Gosai S."/>
            <person name="Prabakaran S."/>
            <person name="Witkowska E."/>
            <person name="Larue G.E."/>
            <person name="Fisher S."/>
            <person name="Freeman R.M."/>
            <person name="Gunawardena J."/>
            <person name="Chu W."/>
            <person name="Stover N.A."/>
            <person name="Gregory B.D."/>
            <person name="Nowacki M."/>
            <person name="Derisi J."/>
            <person name="Roy S.W."/>
            <person name="Marshall W.F."/>
            <person name="Sood P."/>
        </authorList>
    </citation>
    <scope>NUCLEOTIDE SEQUENCE [LARGE SCALE GENOMIC DNA]</scope>
    <source>
        <strain evidence="4">WM001</strain>
    </source>
</reference>
<evidence type="ECO:0000256" key="2">
    <source>
        <dbReference type="SAM" id="Coils"/>
    </source>
</evidence>
<dbReference type="InterPro" id="IPR002048">
    <property type="entry name" value="EF_hand_dom"/>
</dbReference>
<dbReference type="PROSITE" id="PS00018">
    <property type="entry name" value="EF_HAND_1"/>
    <property type="match status" value="1"/>
</dbReference>
<protein>
    <recommendedName>
        <fullName evidence="3">EF-hand domain-containing protein</fullName>
    </recommendedName>
</protein>